<gene>
    <name evidence="7" type="ORF">HQ497_03270</name>
</gene>
<dbReference type="Pfam" id="PF03279">
    <property type="entry name" value="Lip_A_acyltrans"/>
    <property type="match status" value="1"/>
</dbReference>
<sequence length="303" mass="34306">MSIEIPEGPPPNPIAVMLVRLLLFGLASLPLGLSQWLGRRLGHSLVWFKTRAAKVTAINLRACGMFSAEVKPDHLVKSSLQHMGQTIMETPAIWLGSRRRIDRWINKVEGESLLDEALALRKGVVVLLPHFGNWELLNVFFARRQPMTALYQPPEKAYLRPVMAAVRKNFGNEMVPTNRAGVAQLYRRLQEGRVVTILPDQVPSSGEFVPFFGRPAFTDRLLSRLIRKTGARVVTCVVIREPAGQGFTIRFGLPDAQVYADDPLQSMLGVNKSIEQCVRIDPDQYQWEYKRFRRYPEGSVPLY</sequence>
<evidence type="ECO:0000256" key="2">
    <source>
        <dbReference type="ARBA" id="ARBA00022475"/>
    </source>
</evidence>
<evidence type="ECO:0000256" key="4">
    <source>
        <dbReference type="ARBA" id="ARBA00022679"/>
    </source>
</evidence>
<accession>A0A973A758</accession>
<keyword evidence="6 7" id="KW-0012">Acyltransferase</keyword>
<dbReference type="PIRSF" id="PIRSF026649">
    <property type="entry name" value="MsbB"/>
    <property type="match status" value="1"/>
</dbReference>
<protein>
    <submittedName>
        <fullName evidence="7">Lysophospholipid acyltransferase family protein</fullName>
    </submittedName>
</protein>
<evidence type="ECO:0000256" key="1">
    <source>
        <dbReference type="ARBA" id="ARBA00004533"/>
    </source>
</evidence>
<dbReference type="EMBL" id="JABMOJ010000116">
    <property type="protein sequence ID" value="NQV64364.1"/>
    <property type="molecule type" value="Genomic_DNA"/>
</dbReference>
<keyword evidence="2" id="KW-1003">Cell membrane</keyword>
<evidence type="ECO:0000256" key="5">
    <source>
        <dbReference type="ARBA" id="ARBA00023136"/>
    </source>
</evidence>
<dbReference type="GO" id="GO:0009247">
    <property type="term" value="P:glycolipid biosynthetic process"/>
    <property type="evidence" value="ECO:0007669"/>
    <property type="project" value="UniProtKB-ARBA"/>
</dbReference>
<keyword evidence="4" id="KW-0808">Transferase</keyword>
<organism evidence="7 8">
    <name type="scientific">SAR86 cluster bacterium</name>
    <dbReference type="NCBI Taxonomy" id="2030880"/>
    <lineage>
        <taxon>Bacteria</taxon>
        <taxon>Pseudomonadati</taxon>
        <taxon>Pseudomonadota</taxon>
        <taxon>Gammaproteobacteria</taxon>
        <taxon>SAR86 cluster</taxon>
    </lineage>
</organism>
<dbReference type="PANTHER" id="PTHR30606">
    <property type="entry name" value="LIPID A BIOSYNTHESIS LAUROYL ACYLTRANSFERASE"/>
    <property type="match status" value="1"/>
</dbReference>
<keyword evidence="3" id="KW-0997">Cell inner membrane</keyword>
<dbReference type="AlphaFoldDB" id="A0A973A758"/>
<dbReference type="CDD" id="cd07984">
    <property type="entry name" value="LPLAT_LABLAT-like"/>
    <property type="match status" value="1"/>
</dbReference>
<evidence type="ECO:0000256" key="6">
    <source>
        <dbReference type="ARBA" id="ARBA00023315"/>
    </source>
</evidence>
<dbReference type="Proteomes" id="UP000754644">
    <property type="component" value="Unassembled WGS sequence"/>
</dbReference>
<dbReference type="GO" id="GO:0016746">
    <property type="term" value="F:acyltransferase activity"/>
    <property type="evidence" value="ECO:0007669"/>
    <property type="project" value="UniProtKB-KW"/>
</dbReference>
<name>A0A973A758_9GAMM</name>
<dbReference type="InterPro" id="IPR004960">
    <property type="entry name" value="LipA_acyltrans"/>
</dbReference>
<evidence type="ECO:0000313" key="7">
    <source>
        <dbReference type="EMBL" id="NQV64364.1"/>
    </source>
</evidence>
<keyword evidence="5" id="KW-0472">Membrane</keyword>
<comment type="caution">
    <text evidence="7">The sequence shown here is derived from an EMBL/GenBank/DDBJ whole genome shotgun (WGS) entry which is preliminary data.</text>
</comment>
<proteinExistence type="predicted"/>
<evidence type="ECO:0000256" key="3">
    <source>
        <dbReference type="ARBA" id="ARBA00022519"/>
    </source>
</evidence>
<dbReference type="GO" id="GO:0005886">
    <property type="term" value="C:plasma membrane"/>
    <property type="evidence" value="ECO:0007669"/>
    <property type="project" value="UniProtKB-SubCell"/>
</dbReference>
<comment type="subcellular location">
    <subcellularLocation>
        <location evidence="1">Cell inner membrane</location>
    </subcellularLocation>
</comment>
<evidence type="ECO:0000313" key="8">
    <source>
        <dbReference type="Proteomes" id="UP000754644"/>
    </source>
</evidence>
<reference evidence="7" key="1">
    <citation type="submission" date="2020-05" db="EMBL/GenBank/DDBJ databases">
        <title>Sulfur intermediates as new biogeochemical hubs in an aquatic model microbial ecosystem.</title>
        <authorList>
            <person name="Vigneron A."/>
        </authorList>
    </citation>
    <scope>NUCLEOTIDE SEQUENCE</scope>
    <source>
        <strain evidence="7">Bin.250</strain>
    </source>
</reference>
<dbReference type="PANTHER" id="PTHR30606:SF10">
    <property type="entry name" value="PHOSPHATIDYLINOSITOL MANNOSIDE ACYLTRANSFERASE"/>
    <property type="match status" value="1"/>
</dbReference>